<keyword evidence="1" id="KW-0732">Signal</keyword>
<organism evidence="2 3">
    <name type="scientific">Sphingomonas astaxanthinifaciens DSM 22298</name>
    <dbReference type="NCBI Taxonomy" id="1123267"/>
    <lineage>
        <taxon>Bacteria</taxon>
        <taxon>Pseudomonadati</taxon>
        <taxon>Pseudomonadota</taxon>
        <taxon>Alphaproteobacteria</taxon>
        <taxon>Sphingomonadales</taxon>
        <taxon>Sphingomonadaceae</taxon>
        <taxon>Sphingomonas</taxon>
    </lineage>
</organism>
<feature type="chain" id="PRO_5046891870" evidence="1">
    <location>
        <begin position="26"/>
        <end position="110"/>
    </location>
</feature>
<dbReference type="Proteomes" id="UP001156703">
    <property type="component" value="Unassembled WGS sequence"/>
</dbReference>
<protein>
    <submittedName>
        <fullName evidence="2">Uncharacterized protein</fullName>
    </submittedName>
</protein>
<proteinExistence type="predicted"/>
<keyword evidence="3" id="KW-1185">Reference proteome</keyword>
<evidence type="ECO:0000313" key="2">
    <source>
        <dbReference type="EMBL" id="GLR47643.1"/>
    </source>
</evidence>
<sequence>MRRILPFLSALMLVLVLWTGSAAQAAEAIGCAEVAASAEGHFDGDGDQVPADGDKATPHHHGACHGHCVGVSLEEGQGIVPSDMTNDKVAAAADFHGGNDPGISLRPPIA</sequence>
<reference evidence="3" key="1">
    <citation type="journal article" date="2019" name="Int. J. Syst. Evol. Microbiol.">
        <title>The Global Catalogue of Microorganisms (GCM) 10K type strain sequencing project: providing services to taxonomists for standard genome sequencing and annotation.</title>
        <authorList>
            <consortium name="The Broad Institute Genomics Platform"/>
            <consortium name="The Broad Institute Genome Sequencing Center for Infectious Disease"/>
            <person name="Wu L."/>
            <person name="Ma J."/>
        </authorList>
    </citation>
    <scope>NUCLEOTIDE SEQUENCE [LARGE SCALE GENOMIC DNA]</scope>
    <source>
        <strain evidence="3">NBRC 102146</strain>
    </source>
</reference>
<evidence type="ECO:0000256" key="1">
    <source>
        <dbReference type="SAM" id="SignalP"/>
    </source>
</evidence>
<accession>A0ABQ5Z9V6</accession>
<feature type="signal peptide" evidence="1">
    <location>
        <begin position="1"/>
        <end position="25"/>
    </location>
</feature>
<dbReference type="RefSeq" id="WP_156956836.1">
    <property type="nucleotide sequence ID" value="NZ_BSOO01000011.1"/>
</dbReference>
<name>A0ABQ5Z9V6_9SPHN</name>
<comment type="caution">
    <text evidence="2">The sequence shown here is derived from an EMBL/GenBank/DDBJ whole genome shotgun (WGS) entry which is preliminary data.</text>
</comment>
<dbReference type="EMBL" id="BSOO01000011">
    <property type="protein sequence ID" value="GLR47643.1"/>
    <property type="molecule type" value="Genomic_DNA"/>
</dbReference>
<gene>
    <name evidence="2" type="ORF">GCM10007925_13560</name>
</gene>
<evidence type="ECO:0000313" key="3">
    <source>
        <dbReference type="Proteomes" id="UP001156703"/>
    </source>
</evidence>